<name>A0A9X3EV47_9BACT</name>
<keyword evidence="1" id="KW-0732">Signal</keyword>
<organism evidence="2 3">
    <name type="scientific">Nannocystis pusilla</name>
    <dbReference type="NCBI Taxonomy" id="889268"/>
    <lineage>
        <taxon>Bacteria</taxon>
        <taxon>Pseudomonadati</taxon>
        <taxon>Myxococcota</taxon>
        <taxon>Polyangia</taxon>
        <taxon>Nannocystales</taxon>
        <taxon>Nannocystaceae</taxon>
        <taxon>Nannocystis</taxon>
    </lineage>
</organism>
<dbReference type="EMBL" id="JAPNKE010000002">
    <property type="protein sequence ID" value="MCY1009984.1"/>
    <property type="molecule type" value="Genomic_DNA"/>
</dbReference>
<evidence type="ECO:0000313" key="3">
    <source>
        <dbReference type="Proteomes" id="UP001150924"/>
    </source>
</evidence>
<dbReference type="RefSeq" id="WP_267772759.1">
    <property type="nucleotide sequence ID" value="NZ_JAPNKE010000002.1"/>
</dbReference>
<sequence length="129" mass="12619">MRPAAVLTPLLLSLAAAPTLMASAWSGDDGPAPCGAAQDVLGSAAADLQASDPAAPAGGQLLALARPSPRPLPRVDADSKDAVQKCGAAFVVCLGALWFPVAPLASLGAFANCALALPCLLTDCAGDGV</sequence>
<keyword evidence="3" id="KW-1185">Reference proteome</keyword>
<gene>
    <name evidence="2" type="ORF">OV079_31365</name>
</gene>
<protein>
    <submittedName>
        <fullName evidence="2">Uncharacterized protein</fullName>
    </submittedName>
</protein>
<reference evidence="2" key="1">
    <citation type="submission" date="2022-11" db="EMBL/GenBank/DDBJ databases">
        <title>Minimal conservation of predation-associated metabolite biosynthetic gene clusters underscores biosynthetic potential of Myxococcota including descriptions for ten novel species: Archangium lansinium sp. nov., Myxococcus landrumus sp. nov., Nannocystis bai.</title>
        <authorList>
            <person name="Ahearne A."/>
            <person name="Stevens C."/>
            <person name="Phillips K."/>
        </authorList>
    </citation>
    <scope>NUCLEOTIDE SEQUENCE</scope>
    <source>
        <strain evidence="2">Na p29</strain>
    </source>
</reference>
<proteinExistence type="predicted"/>
<dbReference type="Proteomes" id="UP001150924">
    <property type="component" value="Unassembled WGS sequence"/>
</dbReference>
<evidence type="ECO:0000256" key="1">
    <source>
        <dbReference type="SAM" id="SignalP"/>
    </source>
</evidence>
<evidence type="ECO:0000313" key="2">
    <source>
        <dbReference type="EMBL" id="MCY1009984.1"/>
    </source>
</evidence>
<comment type="caution">
    <text evidence="2">The sequence shown here is derived from an EMBL/GenBank/DDBJ whole genome shotgun (WGS) entry which is preliminary data.</text>
</comment>
<accession>A0A9X3EV47</accession>
<feature type="signal peptide" evidence="1">
    <location>
        <begin position="1"/>
        <end position="22"/>
    </location>
</feature>
<feature type="chain" id="PRO_5040738187" evidence="1">
    <location>
        <begin position="23"/>
        <end position="129"/>
    </location>
</feature>
<dbReference type="AlphaFoldDB" id="A0A9X3EV47"/>